<keyword evidence="5" id="KW-1185">Reference proteome</keyword>
<dbReference type="InterPro" id="IPR008501">
    <property type="entry name" value="THOC7/Mft1"/>
</dbReference>
<evidence type="ECO:0000256" key="1">
    <source>
        <dbReference type="ARBA" id="ARBA00004123"/>
    </source>
</evidence>
<dbReference type="GO" id="GO:0000445">
    <property type="term" value="C:THO complex part of transcription export complex"/>
    <property type="evidence" value="ECO:0007669"/>
    <property type="project" value="InterPro"/>
</dbReference>
<dbReference type="AlphaFoldDB" id="A0A9N9XM58"/>
<dbReference type="GO" id="GO:0006397">
    <property type="term" value="P:mRNA processing"/>
    <property type="evidence" value="ECO:0007669"/>
    <property type="project" value="InterPro"/>
</dbReference>
<comment type="subcellular location">
    <subcellularLocation>
        <location evidence="1">Nucleus</location>
    </subcellularLocation>
</comment>
<accession>A0A9N9XM58</accession>
<keyword evidence="2" id="KW-0539">Nucleus</keyword>
<proteinExistence type="predicted"/>
<feature type="coiled-coil region" evidence="3">
    <location>
        <begin position="76"/>
        <end position="103"/>
    </location>
</feature>
<evidence type="ECO:0008006" key="6">
    <source>
        <dbReference type="Google" id="ProtNLM"/>
    </source>
</evidence>
<dbReference type="Pfam" id="PF05615">
    <property type="entry name" value="THOC7"/>
    <property type="match status" value="1"/>
</dbReference>
<dbReference type="EMBL" id="OU900094">
    <property type="protein sequence ID" value="CAG9854383.1"/>
    <property type="molecule type" value="Genomic_DNA"/>
</dbReference>
<sequence>MEDELVIKRKLLFDGEGLGDERRLNLLQKMIAKWILCNEPEEDNLNVFNRICFQLSAVEHSRRKSELLKKTNRKDLDRYESYKNDLERNISDINKTIEASRSLLSEVKKFKQQKLNYDLIAREISSEPSRAETSKNLEDVRVNLLEMKNIETKVNAEWSVLRKHCSLIVTTANQLNSVIEDSKYE</sequence>
<evidence type="ECO:0000256" key="2">
    <source>
        <dbReference type="ARBA" id="ARBA00023242"/>
    </source>
</evidence>
<gene>
    <name evidence="4" type="ORF">PHYEVI_LOCUS847</name>
</gene>
<reference evidence="4" key="1">
    <citation type="submission" date="2022-01" db="EMBL/GenBank/DDBJ databases">
        <authorList>
            <person name="King R."/>
        </authorList>
    </citation>
    <scope>NUCLEOTIDE SEQUENCE</scope>
</reference>
<evidence type="ECO:0000313" key="4">
    <source>
        <dbReference type="EMBL" id="CAG9854383.1"/>
    </source>
</evidence>
<dbReference type="Proteomes" id="UP001153712">
    <property type="component" value="Chromosome 1"/>
</dbReference>
<keyword evidence="3" id="KW-0175">Coiled coil</keyword>
<evidence type="ECO:0000313" key="5">
    <source>
        <dbReference type="Proteomes" id="UP001153712"/>
    </source>
</evidence>
<protein>
    <recommendedName>
        <fullName evidence="6">THO complex subunit 7</fullName>
    </recommendedName>
</protein>
<dbReference type="OrthoDB" id="205166at2759"/>
<name>A0A9N9XM58_PHYSR</name>
<organism evidence="4 5">
    <name type="scientific">Phyllotreta striolata</name>
    <name type="common">Striped flea beetle</name>
    <name type="synonym">Crioceris striolata</name>
    <dbReference type="NCBI Taxonomy" id="444603"/>
    <lineage>
        <taxon>Eukaryota</taxon>
        <taxon>Metazoa</taxon>
        <taxon>Ecdysozoa</taxon>
        <taxon>Arthropoda</taxon>
        <taxon>Hexapoda</taxon>
        <taxon>Insecta</taxon>
        <taxon>Pterygota</taxon>
        <taxon>Neoptera</taxon>
        <taxon>Endopterygota</taxon>
        <taxon>Coleoptera</taxon>
        <taxon>Polyphaga</taxon>
        <taxon>Cucujiformia</taxon>
        <taxon>Chrysomeloidea</taxon>
        <taxon>Chrysomelidae</taxon>
        <taxon>Galerucinae</taxon>
        <taxon>Alticini</taxon>
        <taxon>Phyllotreta</taxon>
    </lineage>
</organism>
<evidence type="ECO:0000256" key="3">
    <source>
        <dbReference type="SAM" id="Coils"/>
    </source>
</evidence>